<accession>A0A918XPY2</accession>
<dbReference type="AlphaFoldDB" id="A0A918XPY2"/>
<keyword evidence="2" id="KW-1185">Reference proteome</keyword>
<sequence>MPDPVSSAGAVTVTVIRWLIDPVRTATLAAAVCLVLPPASTAHGSSAARAYYEDFYLDAACAASGPEALDGHNGHAHGGHDHADEDLGYHYHLTVDAALRPTFPYTFGPTYRGRVEGSSFTSCGAAAFGFADRRAGRR</sequence>
<organism evidence="1 2">
    <name type="scientific">Thalassobaculum fulvum</name>
    <dbReference type="NCBI Taxonomy" id="1633335"/>
    <lineage>
        <taxon>Bacteria</taxon>
        <taxon>Pseudomonadati</taxon>
        <taxon>Pseudomonadota</taxon>
        <taxon>Alphaproteobacteria</taxon>
        <taxon>Rhodospirillales</taxon>
        <taxon>Thalassobaculaceae</taxon>
        <taxon>Thalassobaculum</taxon>
    </lineage>
</organism>
<evidence type="ECO:0000313" key="1">
    <source>
        <dbReference type="EMBL" id="GHD45970.1"/>
    </source>
</evidence>
<name>A0A918XPY2_9PROT</name>
<evidence type="ECO:0008006" key="3">
    <source>
        <dbReference type="Google" id="ProtNLM"/>
    </source>
</evidence>
<dbReference type="EMBL" id="BMZS01000003">
    <property type="protein sequence ID" value="GHD45970.1"/>
    <property type="molecule type" value="Genomic_DNA"/>
</dbReference>
<dbReference type="Proteomes" id="UP000630353">
    <property type="component" value="Unassembled WGS sequence"/>
</dbReference>
<protein>
    <recommendedName>
        <fullName evidence="3">YHYH domain-containing protein</fullName>
    </recommendedName>
</protein>
<reference evidence="1" key="1">
    <citation type="journal article" date="2014" name="Int. J. Syst. Evol. Microbiol.">
        <title>Complete genome sequence of Corynebacterium casei LMG S-19264T (=DSM 44701T), isolated from a smear-ripened cheese.</title>
        <authorList>
            <consortium name="US DOE Joint Genome Institute (JGI-PGF)"/>
            <person name="Walter F."/>
            <person name="Albersmeier A."/>
            <person name="Kalinowski J."/>
            <person name="Ruckert C."/>
        </authorList>
    </citation>
    <scope>NUCLEOTIDE SEQUENCE</scope>
    <source>
        <strain evidence="1">KCTC 42651</strain>
    </source>
</reference>
<comment type="caution">
    <text evidence="1">The sequence shown here is derived from an EMBL/GenBank/DDBJ whole genome shotgun (WGS) entry which is preliminary data.</text>
</comment>
<gene>
    <name evidence="1" type="ORF">GCM10017083_14620</name>
</gene>
<evidence type="ECO:0000313" key="2">
    <source>
        <dbReference type="Proteomes" id="UP000630353"/>
    </source>
</evidence>
<proteinExistence type="predicted"/>
<reference evidence="1" key="2">
    <citation type="submission" date="2020-09" db="EMBL/GenBank/DDBJ databases">
        <authorList>
            <person name="Sun Q."/>
            <person name="Kim S."/>
        </authorList>
    </citation>
    <scope>NUCLEOTIDE SEQUENCE</scope>
    <source>
        <strain evidence="1">KCTC 42651</strain>
    </source>
</reference>